<evidence type="ECO:0000313" key="24">
    <source>
        <dbReference type="Proteomes" id="UP000002059"/>
    </source>
</evidence>
<dbReference type="GO" id="GO:0005634">
    <property type="term" value="C:nucleus"/>
    <property type="evidence" value="ECO:0007669"/>
    <property type="project" value="UniProtKB-SubCell"/>
</dbReference>
<dbReference type="PROSITE" id="PS01359">
    <property type="entry name" value="ZF_PHD_1"/>
    <property type="match status" value="1"/>
</dbReference>
<comment type="cofactor">
    <cofactor evidence="1">
        <name>Fe(2+)</name>
        <dbReference type="ChEBI" id="CHEBI:29033"/>
    </cofactor>
</comment>
<evidence type="ECO:0000259" key="22">
    <source>
        <dbReference type="PROSITE" id="PS51184"/>
    </source>
</evidence>
<keyword evidence="9" id="KW-0862">Zinc</keyword>
<keyword evidence="13" id="KW-0408">Iron</keyword>
<organism evidence="23 24">
    <name type="scientific">Paracoccidioides lutzii (strain ATCC MYA-826 / Pb01)</name>
    <name type="common">Paracoccidioides brasiliensis</name>
    <dbReference type="NCBI Taxonomy" id="502779"/>
    <lineage>
        <taxon>Eukaryota</taxon>
        <taxon>Fungi</taxon>
        <taxon>Dikarya</taxon>
        <taxon>Ascomycota</taxon>
        <taxon>Pezizomycotina</taxon>
        <taxon>Eurotiomycetes</taxon>
        <taxon>Eurotiomycetidae</taxon>
        <taxon>Onygenales</taxon>
        <taxon>Ajellomycetaceae</taxon>
        <taxon>Paracoccidioides</taxon>
    </lineage>
</organism>
<dbReference type="PROSITE" id="PS51184">
    <property type="entry name" value="JMJC"/>
    <property type="match status" value="1"/>
</dbReference>
<dbReference type="InterPro" id="IPR001965">
    <property type="entry name" value="Znf_PHD"/>
</dbReference>
<dbReference type="Pfam" id="PF17811">
    <property type="entry name" value="JHD"/>
    <property type="match status" value="1"/>
</dbReference>
<dbReference type="InterPro" id="IPR011011">
    <property type="entry name" value="Znf_FYVE_PHD"/>
</dbReference>
<evidence type="ECO:0000256" key="16">
    <source>
        <dbReference type="ARBA" id="ARBA00023242"/>
    </source>
</evidence>
<feature type="compositionally biased region" description="Basic and acidic residues" evidence="20">
    <location>
        <begin position="173"/>
        <end position="185"/>
    </location>
</feature>
<feature type="compositionally biased region" description="Basic and acidic residues" evidence="20">
    <location>
        <begin position="950"/>
        <end position="959"/>
    </location>
</feature>
<accession>C1GR66</accession>
<dbReference type="InterPro" id="IPR019786">
    <property type="entry name" value="Zinc_finger_PHD-type_CS"/>
</dbReference>
<feature type="compositionally biased region" description="Polar residues" evidence="20">
    <location>
        <begin position="1518"/>
        <end position="1532"/>
    </location>
</feature>
<evidence type="ECO:0000256" key="4">
    <source>
        <dbReference type="ARBA" id="ARBA00008037"/>
    </source>
</evidence>
<dbReference type="SUPFAM" id="SSF57903">
    <property type="entry name" value="FYVE/PHD zinc finger"/>
    <property type="match status" value="1"/>
</dbReference>
<evidence type="ECO:0000256" key="20">
    <source>
        <dbReference type="SAM" id="MobiDB-lite"/>
    </source>
</evidence>
<keyword evidence="12" id="KW-0560">Oxidoreductase</keyword>
<dbReference type="STRING" id="502779.C1GR66"/>
<comment type="catalytic activity">
    <reaction evidence="18">
        <text>N(6),N(6)-dimethyl-L-lysyl(36)-[histone H3] + 2 2-oxoglutarate + 2 O2 = L-lysyl(36)-[histone H3] + 2 formaldehyde + 2 succinate + 2 CO2</text>
        <dbReference type="Rhea" id="RHEA:42032"/>
        <dbReference type="Rhea" id="RHEA-COMP:9785"/>
        <dbReference type="Rhea" id="RHEA-COMP:9787"/>
        <dbReference type="ChEBI" id="CHEBI:15379"/>
        <dbReference type="ChEBI" id="CHEBI:16526"/>
        <dbReference type="ChEBI" id="CHEBI:16810"/>
        <dbReference type="ChEBI" id="CHEBI:16842"/>
        <dbReference type="ChEBI" id="CHEBI:29969"/>
        <dbReference type="ChEBI" id="CHEBI:30031"/>
        <dbReference type="ChEBI" id="CHEBI:61976"/>
        <dbReference type="EC" id="1.14.11.27"/>
    </reaction>
</comment>
<dbReference type="InterPro" id="IPR050690">
    <property type="entry name" value="JHDM1_Histone_Demethylase"/>
</dbReference>
<keyword evidence="16" id="KW-0539">Nucleus</keyword>
<feature type="compositionally biased region" description="Polar residues" evidence="20">
    <location>
        <begin position="1229"/>
        <end position="1247"/>
    </location>
</feature>
<evidence type="ECO:0000256" key="2">
    <source>
        <dbReference type="ARBA" id="ARBA00003909"/>
    </source>
</evidence>
<keyword evidence="24" id="KW-1185">Reference proteome</keyword>
<feature type="region of interest" description="Disordered" evidence="20">
    <location>
        <begin position="222"/>
        <end position="245"/>
    </location>
</feature>
<dbReference type="InterPro" id="IPR041070">
    <property type="entry name" value="JHD"/>
</dbReference>
<feature type="compositionally biased region" description="Polar residues" evidence="20">
    <location>
        <begin position="39"/>
        <end position="51"/>
    </location>
</feature>
<feature type="compositionally biased region" description="Basic and acidic residues" evidence="20">
    <location>
        <begin position="65"/>
        <end position="76"/>
    </location>
</feature>
<dbReference type="Gene3D" id="2.60.120.650">
    <property type="entry name" value="Cupin"/>
    <property type="match status" value="2"/>
</dbReference>
<evidence type="ECO:0000256" key="6">
    <source>
        <dbReference type="ARBA" id="ARBA00015153"/>
    </source>
</evidence>
<dbReference type="CDD" id="cd15517">
    <property type="entry name" value="PHD_TCF19_like"/>
    <property type="match status" value="1"/>
</dbReference>
<feature type="compositionally biased region" description="Polar residues" evidence="20">
    <location>
        <begin position="1377"/>
        <end position="1398"/>
    </location>
</feature>
<dbReference type="OMA" id="KFGIWVA"/>
<feature type="region of interest" description="Disordered" evidence="20">
    <location>
        <begin position="148"/>
        <end position="192"/>
    </location>
</feature>
<dbReference type="Pfam" id="PF02373">
    <property type="entry name" value="JmjC"/>
    <property type="match status" value="1"/>
</dbReference>
<keyword evidence="14" id="KW-0805">Transcription regulation</keyword>
<feature type="compositionally biased region" description="Basic and acidic residues" evidence="20">
    <location>
        <begin position="1556"/>
        <end position="1571"/>
    </location>
</feature>
<dbReference type="PROSITE" id="PS50016">
    <property type="entry name" value="ZF_PHD_2"/>
    <property type="match status" value="1"/>
</dbReference>
<dbReference type="RefSeq" id="XP_015700992.1">
    <property type="nucleotide sequence ID" value="XM_015844211.1"/>
</dbReference>
<feature type="region of interest" description="Disordered" evidence="20">
    <location>
        <begin position="1170"/>
        <end position="1265"/>
    </location>
</feature>
<dbReference type="HOGENOM" id="CLU_002979_0_1_1"/>
<evidence type="ECO:0000259" key="21">
    <source>
        <dbReference type="PROSITE" id="PS50016"/>
    </source>
</evidence>
<feature type="compositionally biased region" description="Low complexity" evidence="20">
    <location>
        <begin position="1425"/>
        <end position="1475"/>
    </location>
</feature>
<name>C1GR66_PARBA</name>
<evidence type="ECO:0000256" key="12">
    <source>
        <dbReference type="ARBA" id="ARBA00023002"/>
    </source>
</evidence>
<comment type="similarity">
    <text evidence="4">Belongs to the JHDM1 histone demethylase family.</text>
</comment>
<feature type="compositionally biased region" description="Polar residues" evidence="20">
    <location>
        <begin position="229"/>
        <end position="242"/>
    </location>
</feature>
<evidence type="ECO:0000256" key="11">
    <source>
        <dbReference type="ARBA" id="ARBA00022964"/>
    </source>
</evidence>
<evidence type="ECO:0000256" key="10">
    <source>
        <dbReference type="ARBA" id="ARBA00022853"/>
    </source>
</evidence>
<feature type="compositionally biased region" description="Low complexity" evidence="20">
    <location>
        <begin position="1010"/>
        <end position="1025"/>
    </location>
</feature>
<comment type="subcellular location">
    <subcellularLocation>
        <location evidence="3">Nucleus</location>
    </subcellularLocation>
</comment>
<dbReference type="GeneID" id="9100671"/>
<evidence type="ECO:0000256" key="7">
    <source>
        <dbReference type="ARBA" id="ARBA00022723"/>
    </source>
</evidence>
<feature type="region of interest" description="Disordered" evidence="20">
    <location>
        <begin position="1"/>
        <end position="129"/>
    </location>
</feature>
<feature type="domain" description="JmjC" evidence="22">
    <location>
        <begin position="635"/>
        <end position="793"/>
    </location>
</feature>
<feature type="compositionally biased region" description="Basic and acidic residues" evidence="20">
    <location>
        <begin position="1476"/>
        <end position="1496"/>
    </location>
</feature>
<reference evidence="23 24" key="1">
    <citation type="journal article" date="2011" name="PLoS Genet.">
        <title>Comparative genomic analysis of human fungal pathogens causing paracoccidioidomycosis.</title>
        <authorList>
            <person name="Desjardins C.A."/>
            <person name="Champion M.D."/>
            <person name="Holder J.W."/>
            <person name="Muszewska A."/>
            <person name="Goldberg J."/>
            <person name="Bailao A.M."/>
            <person name="Brigido M.M."/>
            <person name="Ferreira M.E."/>
            <person name="Garcia A.M."/>
            <person name="Grynberg M."/>
            <person name="Gujja S."/>
            <person name="Heiman D.I."/>
            <person name="Henn M.R."/>
            <person name="Kodira C.D."/>
            <person name="Leon-Narvaez H."/>
            <person name="Longo L.V."/>
            <person name="Ma L.J."/>
            <person name="Malavazi I."/>
            <person name="Matsuo A.L."/>
            <person name="Morais F.V."/>
            <person name="Pereira M."/>
            <person name="Rodriguez-Brito S."/>
            <person name="Sakthikumar S."/>
            <person name="Salem-Izacc S.M."/>
            <person name="Sykes S.M."/>
            <person name="Teixeira M.M."/>
            <person name="Vallejo M.C."/>
            <person name="Walter M.E."/>
            <person name="Yandava C."/>
            <person name="Young S."/>
            <person name="Zeng Q."/>
            <person name="Zucker J."/>
            <person name="Felipe M.S."/>
            <person name="Goldman G.H."/>
            <person name="Haas B.J."/>
            <person name="McEwen J.G."/>
            <person name="Nino-Vega G."/>
            <person name="Puccia R."/>
            <person name="San-Blas G."/>
            <person name="Soares C.M."/>
            <person name="Birren B.W."/>
            <person name="Cuomo C.A."/>
        </authorList>
    </citation>
    <scope>NUCLEOTIDE SEQUENCE [LARGE SCALE GENOMIC DNA]</scope>
    <source>
        <strain evidence="24">ATCC MYA-826 / Pb01</strain>
    </source>
</reference>
<feature type="region of interest" description="Disordered" evidence="20">
    <location>
        <begin position="1327"/>
        <end position="1578"/>
    </location>
</feature>
<keyword evidence="8 19" id="KW-0863">Zinc-finger</keyword>
<dbReference type="InterPro" id="IPR003347">
    <property type="entry name" value="JmjC_dom"/>
</dbReference>
<feature type="compositionally biased region" description="Polar residues" evidence="20">
    <location>
        <begin position="976"/>
        <end position="1009"/>
    </location>
</feature>
<dbReference type="EMBL" id="KN293993">
    <property type="protein sequence ID" value="EEH38090.2"/>
    <property type="molecule type" value="Genomic_DNA"/>
</dbReference>
<evidence type="ECO:0000256" key="19">
    <source>
        <dbReference type="PROSITE-ProRule" id="PRU00146"/>
    </source>
</evidence>
<dbReference type="CDD" id="cd00067">
    <property type="entry name" value="GAL4"/>
    <property type="match status" value="2"/>
</dbReference>
<evidence type="ECO:0000256" key="14">
    <source>
        <dbReference type="ARBA" id="ARBA00023015"/>
    </source>
</evidence>
<dbReference type="OrthoDB" id="5876800at2759"/>
<evidence type="ECO:0000256" key="17">
    <source>
        <dbReference type="ARBA" id="ARBA00031083"/>
    </source>
</evidence>
<feature type="compositionally biased region" description="Polar residues" evidence="20">
    <location>
        <begin position="78"/>
        <end position="88"/>
    </location>
</feature>
<dbReference type="InterPro" id="IPR001138">
    <property type="entry name" value="Zn2Cys6_DnaBD"/>
</dbReference>
<feature type="compositionally biased region" description="Polar residues" evidence="20">
    <location>
        <begin position="111"/>
        <end position="129"/>
    </location>
</feature>
<keyword evidence="11" id="KW-0223">Dioxygenase</keyword>
<proteinExistence type="inferred from homology"/>
<feature type="compositionally biased region" description="Basic and acidic residues" evidence="20">
    <location>
        <begin position="328"/>
        <end position="337"/>
    </location>
</feature>
<feature type="compositionally biased region" description="Basic and acidic residues" evidence="20">
    <location>
        <begin position="1353"/>
        <end position="1366"/>
    </location>
</feature>
<dbReference type="Proteomes" id="UP000002059">
    <property type="component" value="Partially assembled WGS sequence"/>
</dbReference>
<feature type="region of interest" description="Disordered" evidence="20">
    <location>
        <begin position="328"/>
        <end position="379"/>
    </location>
</feature>
<comment type="function">
    <text evidence="2">Histone demethylase that specifically demethylates 'Lys-36' of histone H3, thereby playing a central role in histone code.</text>
</comment>
<evidence type="ECO:0000256" key="8">
    <source>
        <dbReference type="ARBA" id="ARBA00022771"/>
    </source>
</evidence>
<evidence type="ECO:0000256" key="3">
    <source>
        <dbReference type="ARBA" id="ARBA00004123"/>
    </source>
</evidence>
<evidence type="ECO:0000256" key="18">
    <source>
        <dbReference type="ARBA" id="ARBA00047915"/>
    </source>
</evidence>
<dbReference type="VEuPathDB" id="FungiDB:PAAG_01011"/>
<protein>
    <recommendedName>
        <fullName evidence="6">JmjC domain-containing histone demethylation protein 1</fullName>
        <ecNumber evidence="5">1.14.11.27</ecNumber>
    </recommendedName>
    <alternativeName>
        <fullName evidence="17">[Histone-H3]-lysine-36 demethylase 1</fullName>
    </alternativeName>
</protein>
<feature type="region of interest" description="Disordered" evidence="20">
    <location>
        <begin position="949"/>
        <end position="1039"/>
    </location>
</feature>
<evidence type="ECO:0000256" key="5">
    <source>
        <dbReference type="ARBA" id="ARBA00013246"/>
    </source>
</evidence>
<dbReference type="Pfam" id="PF00628">
    <property type="entry name" value="PHD"/>
    <property type="match status" value="1"/>
</dbReference>
<keyword evidence="15" id="KW-0804">Transcription</keyword>
<evidence type="ECO:0000256" key="13">
    <source>
        <dbReference type="ARBA" id="ARBA00023004"/>
    </source>
</evidence>
<dbReference type="SUPFAM" id="SSF51197">
    <property type="entry name" value="Clavaminate synthase-like"/>
    <property type="match status" value="1"/>
</dbReference>
<dbReference type="KEGG" id="pbl:PAAG_01011"/>
<dbReference type="InterPro" id="IPR019787">
    <property type="entry name" value="Znf_PHD-finger"/>
</dbReference>
<dbReference type="SMART" id="SM00558">
    <property type="entry name" value="JmjC"/>
    <property type="match status" value="1"/>
</dbReference>
<dbReference type="PANTHER" id="PTHR23123">
    <property type="entry name" value="PHD/F-BOX CONTAINING PROTEIN"/>
    <property type="match status" value="1"/>
</dbReference>
<dbReference type="EC" id="1.14.11.27" evidence="5"/>
<gene>
    <name evidence="23" type="ORF">PAAG_01011</name>
</gene>
<feature type="compositionally biased region" description="Basic and acidic residues" evidence="20">
    <location>
        <begin position="1208"/>
        <end position="1225"/>
    </location>
</feature>
<keyword evidence="7" id="KW-0479">Metal-binding</keyword>
<sequence>MANCSSFRNRSMMRPSDYHTPSPPRDAVELISPARTPAHSPTSASSITRNVPSRDGQQPRYDTFFGDKESSIKHEWNNPFQDGNRTGSQHPHNPQPQPQPHQQEYHHYRGSSASHPTANPANKIGQRSGSNIDTLATIALATSPTFAPLTYDEPASAGLATTTKHHQPSSTDQSERPSKRARSEKASSPSWLTRPVTSHISAFDSMKTDAELLLNFARPSNFPRYQDSPKPQLQLQSTNQPARPNRRTAAVQWATGPADLWVKKWDITAENKPSSAFFGSNSGGAPSRIRSKSDGSAFLGRPVMNGLVSGSSPLPPLMGHALEDDQVDPRETAEKPHGTTQANHLDVQQKPPTPFQRRNSVPASDLKAEDSDNDSSSQATCASCNLDRIASDGEEEDSVTWISCDGCNRWFHIVCAGFKSDRDTRTVDKFICRTCRPFHGPTTFVRKSSRARTAIDYAGLNQGFIMSSTETPEHHYIQPIKDGKITFLPDNFARIRPELVTAEYFEKGIGMTEPIVIPASFNTRASVPGSSDYIPPQVSTEEELDEIIDNMPADDDSGNYTEVIDCGQDLLDMVIPQGLTVRHVAELYGPEERVEVIDVKSQQGEDKRWNMQKWADYYYDDSASKIVRNVISLEVSNSPLGRLIRRPRIVRDLDLQDHVWPAELQAIGDFPKVQFYVLMSVADCYTDFHIDFGGSSVYYHILRGSKTFFFIPPKDKYLKKYEEWCNSAAQDTTFLGNQTKECYRVDLSAGDTMLIPSGWIHAVWTPEDSLVIGGNFLTRMNYGMQIKVAKIEKDTKVPKKFRYPFFQKILWYAAIKYLEDDPIPQSVLESFSRDENYRFYREYPIYYEFGERGNTAKPGTEYYNARYYSQAELDGLPELAKYLLRTALIAGGYQVDGVTTETRNAVRRSIPKGQGDPVDTIMKFGMWVAWKRGNEPAAKWTRPGAISFDTKVDMSDRKPAGRPSRRSQRNIAAESPQLNANEAKNMTESQTSGRRPSDLSSENTNNGVISSTSSSSTTAPSMSGTPGPPKRKASLSNVKDDISQLASSYSTNNSNNNINKLRLMQKPTGLGPKRVACDACRKRRIRCRHKDEQMLVESFVPATASMSGKQPINGRVITTVAAAAAGTFSAVNVDGVKERHAAAAGDAGATVGEDAYAAAASSTTGSLLMTSQPNAGKVKGFSSNSSGAGKKRRSKACDECRKSKRRCIHDENGRIDPVKAQERSKPRATASTKRPPSGEDNLSPSLTKRQKPESYISGEQPPQAQLDFESVRTGFPMNHMNGENEKPVAVIPTQQEIGPSQTSYASPPTLKADLVPAAELTSIPTTTAPASSLVSPPTSLADDLEVDPNQTYGEEKASNVKSEQEQQKQNGERSVIAYTSTTASRNPTRQSRAVSETAVSDAEAGSCKIATTRNLPTVTITTEPSDLSVTLPSSSTTSISTTLKMPSSTTSSSPSTCRWPSSHNRSTTTSPSSSSFKHEREQRQHTPVVDKKRGVAVDEGSNKPPPSPRSHPNHKQDQGQSQNRSQRTSPASPQRHRSKLTGRDRGSFSDADADPDTLRLIREMQEQDFGLRKRPART</sequence>
<dbReference type="GO" id="GO:0140680">
    <property type="term" value="F:histone H3K36me/H3K36me2 demethylase activity"/>
    <property type="evidence" value="ECO:0007669"/>
    <property type="project" value="UniProtKB-EC"/>
</dbReference>
<keyword evidence="10" id="KW-0156">Chromatin regulator</keyword>
<evidence type="ECO:0000256" key="9">
    <source>
        <dbReference type="ARBA" id="ARBA00022833"/>
    </source>
</evidence>
<feature type="compositionally biased region" description="Polar residues" evidence="20">
    <location>
        <begin position="1409"/>
        <end position="1424"/>
    </location>
</feature>
<dbReference type="AlphaFoldDB" id="C1GR66"/>
<dbReference type="SMART" id="SM00249">
    <property type="entry name" value="PHD"/>
    <property type="match status" value="1"/>
</dbReference>
<evidence type="ECO:0000256" key="1">
    <source>
        <dbReference type="ARBA" id="ARBA00001954"/>
    </source>
</evidence>
<feature type="domain" description="PHD-type" evidence="21">
    <location>
        <begin position="378"/>
        <end position="438"/>
    </location>
</feature>
<dbReference type="GO" id="GO:0000981">
    <property type="term" value="F:DNA-binding transcription factor activity, RNA polymerase II-specific"/>
    <property type="evidence" value="ECO:0007669"/>
    <property type="project" value="InterPro"/>
</dbReference>
<dbReference type="GO" id="GO:0008270">
    <property type="term" value="F:zinc ion binding"/>
    <property type="evidence" value="ECO:0007669"/>
    <property type="project" value="UniProtKB-KW"/>
</dbReference>
<dbReference type="eggNOG" id="KOG1633">
    <property type="taxonomic scope" value="Eukaryota"/>
</dbReference>
<evidence type="ECO:0000256" key="15">
    <source>
        <dbReference type="ARBA" id="ARBA00023163"/>
    </source>
</evidence>
<evidence type="ECO:0000313" key="23">
    <source>
        <dbReference type="EMBL" id="EEH38090.2"/>
    </source>
</evidence>